<protein>
    <recommendedName>
        <fullName evidence="3">Tetratricopeptide repeat protein</fullName>
    </recommendedName>
</protein>
<proteinExistence type="predicted"/>
<comment type="caution">
    <text evidence="1">The sequence shown here is derived from an EMBL/GenBank/DDBJ whole genome shotgun (WGS) entry which is preliminary data.</text>
</comment>
<accession>A0A918WIJ4</accession>
<sequence>MRGLLVIFFLALGVLPGPVLSEQPADQRVDLTIDEARALALQFLEAGDSYRATVLADGLLQRDPNDMQALHVKAWAAVLAGAPVQARPSAWKLYQVSRNDPAMRQEAAKLLAKVAYDRQNYGVAMWWLRRASDFATHPEELAEIADSIGNIRSQSPWRINLAFSATPSSNVNGGSSETGGSGEWFGIPIELRYDDSAQAISGIEIGGQLDVAYRVARSDKSQTMLGVRGLGSSAFLTEDAFREVMSADGDREQIKVRGRDFSYQAVEIYLAHSMRPASGNGLYVLSGRLGHSWSAGSPYTAYSQIEVTRYLRFGDKMTATLGADIRQVDYFDSDIRDLTPSLQGELAFDLPSGDGLAVGLSISDTRSNNAPNESQEAELSLNYSLGKPVGAFEISGGISANVEIFDVANLGGTRFGERKDYGVNGQLTLGLPEAQVMGFTPNFTISAGKTWSNVNRFKTVDLGVGFGWESRF</sequence>
<organism evidence="1 2">
    <name type="scientific">Neogemmobacter tilapiae</name>
    <dbReference type="NCBI Taxonomy" id="875041"/>
    <lineage>
        <taxon>Bacteria</taxon>
        <taxon>Pseudomonadati</taxon>
        <taxon>Pseudomonadota</taxon>
        <taxon>Alphaproteobacteria</taxon>
        <taxon>Rhodobacterales</taxon>
        <taxon>Paracoccaceae</taxon>
        <taxon>Neogemmobacter</taxon>
    </lineage>
</organism>
<name>A0A918WIJ4_9RHOB</name>
<dbReference type="Proteomes" id="UP000638981">
    <property type="component" value="Unassembled WGS sequence"/>
</dbReference>
<dbReference type="Gene3D" id="1.25.40.10">
    <property type="entry name" value="Tetratricopeptide repeat domain"/>
    <property type="match status" value="1"/>
</dbReference>
<gene>
    <name evidence="1" type="ORF">GCM10007315_17220</name>
</gene>
<dbReference type="AlphaFoldDB" id="A0A918WIJ4"/>
<reference evidence="1" key="1">
    <citation type="journal article" date="2014" name="Int. J. Syst. Evol. Microbiol.">
        <title>Complete genome sequence of Corynebacterium casei LMG S-19264T (=DSM 44701T), isolated from a smear-ripened cheese.</title>
        <authorList>
            <consortium name="US DOE Joint Genome Institute (JGI-PGF)"/>
            <person name="Walter F."/>
            <person name="Albersmeier A."/>
            <person name="Kalinowski J."/>
            <person name="Ruckert C."/>
        </authorList>
    </citation>
    <scope>NUCLEOTIDE SEQUENCE</scope>
    <source>
        <strain evidence="1">KCTC 23310</strain>
    </source>
</reference>
<dbReference type="InterPro" id="IPR011990">
    <property type="entry name" value="TPR-like_helical_dom_sf"/>
</dbReference>
<dbReference type="EMBL" id="BMYJ01000004">
    <property type="protein sequence ID" value="GHC54781.1"/>
    <property type="molecule type" value="Genomic_DNA"/>
</dbReference>
<reference evidence="1" key="2">
    <citation type="submission" date="2020-09" db="EMBL/GenBank/DDBJ databases">
        <authorList>
            <person name="Sun Q."/>
            <person name="Kim S."/>
        </authorList>
    </citation>
    <scope>NUCLEOTIDE SEQUENCE</scope>
    <source>
        <strain evidence="1">KCTC 23310</strain>
    </source>
</reference>
<evidence type="ECO:0008006" key="3">
    <source>
        <dbReference type="Google" id="ProtNLM"/>
    </source>
</evidence>
<evidence type="ECO:0000313" key="1">
    <source>
        <dbReference type="EMBL" id="GHC54781.1"/>
    </source>
</evidence>
<evidence type="ECO:0000313" key="2">
    <source>
        <dbReference type="Proteomes" id="UP000638981"/>
    </source>
</evidence>
<dbReference type="SUPFAM" id="SSF48452">
    <property type="entry name" value="TPR-like"/>
    <property type="match status" value="1"/>
</dbReference>
<keyword evidence="2" id="KW-1185">Reference proteome</keyword>